<dbReference type="InterPro" id="IPR010215">
    <property type="entry name" value="Transcription_antiterm_RfaH"/>
</dbReference>
<reference evidence="5 6" key="1">
    <citation type="journal article" date="2016" name="Nat. Commun.">
        <title>Thousands of microbial genomes shed light on interconnected biogeochemical processes in an aquifer system.</title>
        <authorList>
            <person name="Anantharaman K."/>
            <person name="Brown C.T."/>
            <person name="Hug L.A."/>
            <person name="Sharon I."/>
            <person name="Castelle C.J."/>
            <person name="Probst A.J."/>
            <person name="Thomas B.C."/>
            <person name="Singh A."/>
            <person name="Wilkins M.J."/>
            <person name="Karaoz U."/>
            <person name="Brodie E.L."/>
            <person name="Williams K.H."/>
            <person name="Hubbard S.S."/>
            <person name="Banfield J.F."/>
        </authorList>
    </citation>
    <scope>NUCLEOTIDE SEQUENCE [LARGE SCALE GENOMIC DNA]</scope>
</reference>
<dbReference type="SUPFAM" id="SSF82679">
    <property type="entry name" value="N-utilization substance G protein NusG, N-terminal domain"/>
    <property type="match status" value="1"/>
</dbReference>
<dbReference type="HAMAP" id="MF_00951">
    <property type="entry name" value="RfaH"/>
    <property type="match status" value="1"/>
</dbReference>
<dbReference type="NCBIfam" id="NF006534">
    <property type="entry name" value="PRK09014.1"/>
    <property type="match status" value="1"/>
</dbReference>
<dbReference type="InterPro" id="IPR006645">
    <property type="entry name" value="NGN-like_dom"/>
</dbReference>
<dbReference type="CDD" id="cd06091">
    <property type="entry name" value="KOW_NusG"/>
    <property type="match status" value="1"/>
</dbReference>
<keyword evidence="3" id="KW-0804">Transcription</keyword>
<keyword evidence="2" id="KW-0805">Transcription regulation</keyword>
<dbReference type="STRING" id="1817756.A2140_02940"/>
<sequence length="173" mass="19879">MAMAPDRRWYLVYCKPRQEKAALQNLDRQGYESYLPLMREPRRRLGRRVSVISPMFPRYLFVHLDQTTDNWGPIRSTVGVASMVRFGQRAIPVPETLIVCLRSREDEGGIQNVMPDELKAGSRVRILNGPFAGYEGIFQVKTGRERVVVLLDIMGRETRASVDESTLEPVTRR</sequence>
<dbReference type="SMART" id="SM00738">
    <property type="entry name" value="NGN"/>
    <property type="match status" value="1"/>
</dbReference>
<accession>A0A1F6T3W4</accession>
<dbReference type="InterPro" id="IPR043425">
    <property type="entry name" value="NusG-like"/>
</dbReference>
<evidence type="ECO:0000259" key="4">
    <source>
        <dbReference type="SMART" id="SM00738"/>
    </source>
</evidence>
<dbReference type="GO" id="GO:0005829">
    <property type="term" value="C:cytosol"/>
    <property type="evidence" value="ECO:0007669"/>
    <property type="project" value="TreeGrafter"/>
</dbReference>
<dbReference type="PANTHER" id="PTHR30265">
    <property type="entry name" value="RHO-INTERACTING TRANSCRIPTION TERMINATION FACTOR NUSG"/>
    <property type="match status" value="1"/>
</dbReference>
<evidence type="ECO:0000256" key="3">
    <source>
        <dbReference type="ARBA" id="ARBA00023163"/>
    </source>
</evidence>
<keyword evidence="1" id="KW-0889">Transcription antitermination</keyword>
<dbReference type="Proteomes" id="UP000178379">
    <property type="component" value="Unassembled WGS sequence"/>
</dbReference>
<dbReference type="EMBL" id="MFSQ01000078">
    <property type="protein sequence ID" value="OGI39848.1"/>
    <property type="molecule type" value="Genomic_DNA"/>
</dbReference>
<evidence type="ECO:0000256" key="2">
    <source>
        <dbReference type="ARBA" id="ARBA00023015"/>
    </source>
</evidence>
<dbReference type="SUPFAM" id="SSF50104">
    <property type="entry name" value="Translation proteins SH3-like domain"/>
    <property type="match status" value="1"/>
</dbReference>
<dbReference type="Gene3D" id="3.30.70.940">
    <property type="entry name" value="NusG, N-terminal domain"/>
    <property type="match status" value="1"/>
</dbReference>
<dbReference type="NCBIfam" id="TIGR01955">
    <property type="entry name" value="RfaH"/>
    <property type="match status" value="1"/>
</dbReference>
<comment type="caution">
    <text evidence="5">The sequence shown here is derived from an EMBL/GenBank/DDBJ whole genome shotgun (WGS) entry which is preliminary data.</text>
</comment>
<evidence type="ECO:0000313" key="6">
    <source>
        <dbReference type="Proteomes" id="UP000178379"/>
    </source>
</evidence>
<proteinExistence type="inferred from homology"/>
<feature type="non-terminal residue" evidence="5">
    <location>
        <position position="173"/>
    </location>
</feature>
<protein>
    <recommendedName>
        <fullName evidence="4">NusG-like N-terminal domain-containing protein</fullName>
    </recommendedName>
</protein>
<name>A0A1F6T3W4_9PROT</name>
<dbReference type="Pfam" id="PF02357">
    <property type="entry name" value="NusG"/>
    <property type="match status" value="1"/>
</dbReference>
<dbReference type="CDD" id="cd09892">
    <property type="entry name" value="NGN_SP_RfaH"/>
    <property type="match status" value="1"/>
</dbReference>
<dbReference type="InterPro" id="IPR008991">
    <property type="entry name" value="Translation_prot_SH3-like_sf"/>
</dbReference>
<dbReference type="AlphaFoldDB" id="A0A1F6T3W4"/>
<dbReference type="GO" id="GO:0031564">
    <property type="term" value="P:transcription antitermination"/>
    <property type="evidence" value="ECO:0007669"/>
    <property type="project" value="UniProtKB-KW"/>
</dbReference>
<feature type="domain" description="NusG-like N-terminal" evidence="4">
    <location>
        <begin position="6"/>
        <end position="105"/>
    </location>
</feature>
<evidence type="ECO:0000313" key="5">
    <source>
        <dbReference type="EMBL" id="OGI39848.1"/>
    </source>
</evidence>
<organism evidence="5 6">
    <name type="scientific">Candidatus Muproteobacteria bacterium RBG_16_62_13</name>
    <dbReference type="NCBI Taxonomy" id="1817756"/>
    <lineage>
        <taxon>Bacteria</taxon>
        <taxon>Pseudomonadati</taxon>
        <taxon>Pseudomonadota</taxon>
        <taxon>Candidatus Muproteobacteria</taxon>
    </lineage>
</organism>
<dbReference type="PANTHER" id="PTHR30265:SF7">
    <property type="entry name" value="TRANSCRIPTION ANTITERMINATION PROTEIN RFAH"/>
    <property type="match status" value="1"/>
</dbReference>
<dbReference type="InterPro" id="IPR036735">
    <property type="entry name" value="NGN_dom_sf"/>
</dbReference>
<evidence type="ECO:0000256" key="1">
    <source>
        <dbReference type="ARBA" id="ARBA00022814"/>
    </source>
</evidence>
<gene>
    <name evidence="5" type="ORF">A2140_02940</name>
</gene>
<dbReference type="GO" id="GO:0006354">
    <property type="term" value="P:DNA-templated transcription elongation"/>
    <property type="evidence" value="ECO:0007669"/>
    <property type="project" value="InterPro"/>
</dbReference>